<dbReference type="EMBL" id="NGKC01000007">
    <property type="protein sequence ID" value="RSU11840.1"/>
    <property type="molecule type" value="Genomic_DNA"/>
</dbReference>
<sequence>MFTEESFAVFDIEGLDARMAAIRAEIQPVFQQLDEYFVSELRPLVGHVLPIHIAQHRRRTAHAPDFTWSAMGGDNRGYKKYPHFQLGITAGYCVMWLSFIDNPLNEQKMADAFLADSAVFQQLPSDFVINLDHTRNTYEPLTEEGLAKGLKRWRDVKKGEFQIGRVLTREELVKLTPAEARQYMLETYVQLVPLYQLAMSVK</sequence>
<dbReference type="InterPro" id="IPR009403">
    <property type="entry name" value="UPF0637"/>
</dbReference>
<name>A0A430AUV3_9ENTE</name>
<dbReference type="Gene3D" id="3.30.930.20">
    <property type="entry name" value="Protein of unknown function DUF1054"/>
    <property type="match status" value="1"/>
</dbReference>
<dbReference type="Pfam" id="PF06335">
    <property type="entry name" value="DUF1054"/>
    <property type="match status" value="1"/>
</dbReference>
<organism evidence="1 2">
    <name type="scientific">Vagococcus acidifermentans</name>
    <dbReference type="NCBI Taxonomy" id="564710"/>
    <lineage>
        <taxon>Bacteria</taxon>
        <taxon>Bacillati</taxon>
        <taxon>Bacillota</taxon>
        <taxon>Bacilli</taxon>
        <taxon>Lactobacillales</taxon>
        <taxon>Enterococcaceae</taxon>
        <taxon>Vagococcus</taxon>
    </lineage>
</organism>
<dbReference type="SUPFAM" id="SSF142913">
    <property type="entry name" value="YktB/PF0168-like"/>
    <property type="match status" value="1"/>
</dbReference>
<accession>A0A430AUV3</accession>
<gene>
    <name evidence="1" type="ORF">CBF27_07350</name>
</gene>
<keyword evidence="2" id="KW-1185">Reference proteome</keyword>
<dbReference type="Proteomes" id="UP000286773">
    <property type="component" value="Unassembled WGS sequence"/>
</dbReference>
<reference evidence="1 2" key="1">
    <citation type="submission" date="2017-05" db="EMBL/GenBank/DDBJ databases">
        <title>Vagococcus spp. assemblies.</title>
        <authorList>
            <person name="Gulvik C.A."/>
        </authorList>
    </citation>
    <scope>NUCLEOTIDE SEQUENCE [LARGE SCALE GENOMIC DNA]</scope>
    <source>
        <strain evidence="1 2">LMG 24798</strain>
    </source>
</reference>
<evidence type="ECO:0000313" key="1">
    <source>
        <dbReference type="EMBL" id="RSU11840.1"/>
    </source>
</evidence>
<dbReference type="PIRSF" id="PIRSF021332">
    <property type="entry name" value="DUF1054"/>
    <property type="match status" value="1"/>
</dbReference>
<protein>
    <submittedName>
        <fullName evidence="1">Uncharacterized protein</fullName>
    </submittedName>
</protein>
<dbReference type="OrthoDB" id="9812818at2"/>
<comment type="caution">
    <text evidence="1">The sequence shown here is derived from an EMBL/GenBank/DDBJ whole genome shotgun (WGS) entry which is preliminary data.</text>
</comment>
<dbReference type="AlphaFoldDB" id="A0A430AUV3"/>
<evidence type="ECO:0000313" key="2">
    <source>
        <dbReference type="Proteomes" id="UP000286773"/>
    </source>
</evidence>
<dbReference type="RefSeq" id="WP_126813749.1">
    <property type="nucleotide sequence ID" value="NZ_NGKC01000007.1"/>
</dbReference>
<dbReference type="InterPro" id="IPR053707">
    <property type="entry name" value="UPF0637_domain_sf"/>
</dbReference>
<proteinExistence type="predicted"/>